<dbReference type="Pfam" id="PF05705">
    <property type="entry name" value="DUF829"/>
    <property type="match status" value="1"/>
</dbReference>
<comment type="subcellular location">
    <subcellularLocation>
        <location evidence="6">Nucleus outer membrane</location>
        <topology evidence="6">Single-pass membrane protein</topology>
    </subcellularLocation>
</comment>
<dbReference type="PANTHER" id="PTHR12265">
    <property type="entry name" value="TRANSMEMBRANE PROTEIN 53"/>
    <property type="match status" value="1"/>
</dbReference>
<keyword evidence="4" id="KW-0472">Membrane</keyword>
<keyword evidence="2" id="KW-0812">Transmembrane</keyword>
<evidence type="ECO:0000256" key="6">
    <source>
        <dbReference type="ARBA" id="ARBA00034303"/>
    </source>
</evidence>
<dbReference type="Proteomes" id="UP001341840">
    <property type="component" value="Unassembled WGS sequence"/>
</dbReference>
<reference evidence="7 8" key="1">
    <citation type="journal article" date="2023" name="Plants (Basel)">
        <title>Bridging the Gap: Combining Genomics and Transcriptomics Approaches to Understand Stylosanthes scabra, an Orphan Legume from the Brazilian Caatinga.</title>
        <authorList>
            <person name="Ferreira-Neto J.R.C."/>
            <person name="da Silva M.D."/>
            <person name="Binneck E."/>
            <person name="de Melo N.F."/>
            <person name="da Silva R.H."/>
            <person name="de Melo A.L.T.M."/>
            <person name="Pandolfi V."/>
            <person name="Bustamante F.O."/>
            <person name="Brasileiro-Vidal A.C."/>
            <person name="Benko-Iseppon A.M."/>
        </authorList>
    </citation>
    <scope>NUCLEOTIDE SEQUENCE [LARGE SCALE GENOMIC DNA]</scope>
    <source>
        <tissue evidence="7">Leaves</tissue>
    </source>
</reference>
<evidence type="ECO:0000313" key="7">
    <source>
        <dbReference type="EMBL" id="MED6179792.1"/>
    </source>
</evidence>
<evidence type="ECO:0000256" key="5">
    <source>
        <dbReference type="ARBA" id="ARBA00023242"/>
    </source>
</evidence>
<dbReference type="InterPro" id="IPR029058">
    <property type="entry name" value="AB_hydrolase_fold"/>
</dbReference>
<proteinExistence type="inferred from homology"/>
<dbReference type="SUPFAM" id="SSF53474">
    <property type="entry name" value="alpha/beta-Hydrolases"/>
    <property type="match status" value="1"/>
</dbReference>
<dbReference type="PANTHER" id="PTHR12265:SF30">
    <property type="entry name" value="TRANSMEMBRANE PROTEIN 53"/>
    <property type="match status" value="1"/>
</dbReference>
<evidence type="ECO:0000313" key="8">
    <source>
        <dbReference type="Proteomes" id="UP001341840"/>
    </source>
</evidence>
<keyword evidence="8" id="KW-1185">Reference proteome</keyword>
<evidence type="ECO:0000256" key="4">
    <source>
        <dbReference type="ARBA" id="ARBA00023136"/>
    </source>
</evidence>
<keyword evidence="5" id="KW-0539">Nucleus</keyword>
<gene>
    <name evidence="7" type="ORF">PIB30_004436</name>
</gene>
<sequence length="443" mass="48474">MSNFSGAIQRPLVAAAAVAVASFSAEFSDKIPSNGTSSSSTTTTSDYCSTSNLACNSIQQLDTAWVSQISVSKLADLSFVTRIPAPLPDVKLRVPSLGHNCGSNLYHSSVASSPLLRNVYQSAEFSRLPRPSVHSHGVSTSSSETMYKWHLPQPSAMLDCSSVESKTVVVLLGWLGAKQRHLKKYAEWYTSKGYHVISFTIPMDEVLSYKPGGKAEQNVELLVEHLADWLEGENEKNLVFHTFSNTGWLTYGVILEQCQKHGLAIMDRIKGCVVDSAPVANPDPEVWASGFSAAFLKKSSIATKGYVTSNESGIKVSIGREEVSGPKPALTEAALLLILKKFFEITLNLPTVNRRLSNILNVLSSNQPSCPQLYIYSTADRVIPADSVESFVEAQRKAGHDVRACNFVSSPHVDHFRNHPKLYTSQVNQFLDDCVVNQYKSSH</sequence>
<organism evidence="7 8">
    <name type="scientific">Stylosanthes scabra</name>
    <dbReference type="NCBI Taxonomy" id="79078"/>
    <lineage>
        <taxon>Eukaryota</taxon>
        <taxon>Viridiplantae</taxon>
        <taxon>Streptophyta</taxon>
        <taxon>Embryophyta</taxon>
        <taxon>Tracheophyta</taxon>
        <taxon>Spermatophyta</taxon>
        <taxon>Magnoliopsida</taxon>
        <taxon>eudicotyledons</taxon>
        <taxon>Gunneridae</taxon>
        <taxon>Pentapetalae</taxon>
        <taxon>rosids</taxon>
        <taxon>fabids</taxon>
        <taxon>Fabales</taxon>
        <taxon>Fabaceae</taxon>
        <taxon>Papilionoideae</taxon>
        <taxon>50 kb inversion clade</taxon>
        <taxon>dalbergioids sensu lato</taxon>
        <taxon>Dalbergieae</taxon>
        <taxon>Pterocarpus clade</taxon>
        <taxon>Stylosanthes</taxon>
    </lineage>
</organism>
<evidence type="ECO:0008006" key="9">
    <source>
        <dbReference type="Google" id="ProtNLM"/>
    </source>
</evidence>
<comment type="caution">
    <text evidence="7">The sequence shown here is derived from an EMBL/GenBank/DDBJ whole genome shotgun (WGS) entry which is preliminary data.</text>
</comment>
<keyword evidence="3" id="KW-1133">Transmembrane helix</keyword>
<name>A0ABU6W2C0_9FABA</name>
<dbReference type="InterPro" id="IPR008547">
    <property type="entry name" value="DUF829_TMEM53"/>
</dbReference>
<evidence type="ECO:0000256" key="2">
    <source>
        <dbReference type="ARBA" id="ARBA00022692"/>
    </source>
</evidence>
<protein>
    <recommendedName>
        <fullName evidence="9">Transmembrane protein 53</fullName>
    </recommendedName>
</protein>
<evidence type="ECO:0000256" key="1">
    <source>
        <dbReference type="ARBA" id="ARBA00007387"/>
    </source>
</evidence>
<dbReference type="Gene3D" id="3.40.50.1820">
    <property type="entry name" value="alpha/beta hydrolase"/>
    <property type="match status" value="1"/>
</dbReference>
<dbReference type="EMBL" id="JASCZI010181251">
    <property type="protein sequence ID" value="MED6179792.1"/>
    <property type="molecule type" value="Genomic_DNA"/>
</dbReference>
<evidence type="ECO:0000256" key="3">
    <source>
        <dbReference type="ARBA" id="ARBA00022989"/>
    </source>
</evidence>
<comment type="similarity">
    <text evidence="1">Belongs to the TMEM53 family.</text>
</comment>
<accession>A0ABU6W2C0</accession>